<comment type="caution">
    <text evidence="1">The sequence shown here is derived from an EMBL/GenBank/DDBJ whole genome shotgun (WGS) entry which is preliminary data.</text>
</comment>
<protein>
    <submittedName>
        <fullName evidence="1">Uncharacterized protein</fullName>
    </submittedName>
</protein>
<sequence length="41" mass="4593">MEVVLQVGAVGFYGVVVDGFLTDEQAYEIRKNSSKREYSAH</sequence>
<evidence type="ECO:0000313" key="1">
    <source>
        <dbReference type="EMBL" id="RMP77913.1"/>
    </source>
</evidence>
<proteinExistence type="predicted"/>
<dbReference type="EMBL" id="RBQT01000106">
    <property type="protein sequence ID" value="RMP77913.1"/>
    <property type="molecule type" value="Genomic_DNA"/>
</dbReference>
<organism evidence="1 2">
    <name type="scientific">Pseudomonas syringae pv. actinidiae</name>
    <dbReference type="NCBI Taxonomy" id="103796"/>
    <lineage>
        <taxon>Bacteria</taxon>
        <taxon>Pseudomonadati</taxon>
        <taxon>Pseudomonadota</taxon>
        <taxon>Gammaproteobacteria</taxon>
        <taxon>Pseudomonadales</taxon>
        <taxon>Pseudomonadaceae</taxon>
        <taxon>Pseudomonas</taxon>
        <taxon>Pseudomonas syringae</taxon>
    </lineage>
</organism>
<gene>
    <name evidence="1" type="ORF">ALQ15_200029</name>
</gene>
<dbReference type="AlphaFoldDB" id="A0A7Z6U6R9"/>
<accession>A0A7Z6U6R9</accession>
<dbReference type="Proteomes" id="UP000282289">
    <property type="component" value="Unassembled WGS sequence"/>
</dbReference>
<evidence type="ECO:0000313" key="2">
    <source>
        <dbReference type="Proteomes" id="UP000282289"/>
    </source>
</evidence>
<name>A0A7Z6U6R9_PSESF</name>
<reference evidence="1 2" key="1">
    <citation type="submission" date="2018-08" db="EMBL/GenBank/DDBJ databases">
        <title>Recombination of ecologically and evolutionarily significant loci maintains genetic cohesion in the Pseudomonas syringae species complex.</title>
        <authorList>
            <person name="Dillon M."/>
            <person name="Thakur S."/>
            <person name="Almeida R.N.D."/>
            <person name="Weir B.S."/>
            <person name="Guttman D.S."/>
        </authorList>
    </citation>
    <scope>NUCLEOTIDE SEQUENCE [LARGE SCALE GENOMIC DNA]</scope>
    <source>
        <strain evidence="1 2">ICMP 19589</strain>
    </source>
</reference>